<dbReference type="Proteomes" id="UP000559027">
    <property type="component" value="Unassembled WGS sequence"/>
</dbReference>
<accession>A0A8H5DBQ1</accession>
<evidence type="ECO:0000256" key="1">
    <source>
        <dbReference type="ARBA" id="ARBA00006765"/>
    </source>
</evidence>
<evidence type="ECO:0000313" key="4">
    <source>
        <dbReference type="EMBL" id="KAF5356092.1"/>
    </source>
</evidence>
<dbReference type="PANTHER" id="PTHR31495">
    <property type="entry name" value="PEROXYGENASE 3-RELATED"/>
    <property type="match status" value="1"/>
</dbReference>
<dbReference type="PROSITE" id="PS50222">
    <property type="entry name" value="EF_HAND_2"/>
    <property type="match status" value="1"/>
</dbReference>
<comment type="caution">
    <text evidence="4">The sequence shown here is derived from an EMBL/GenBank/DDBJ whole genome shotgun (WGS) entry which is preliminary data.</text>
</comment>
<reference evidence="4 5" key="1">
    <citation type="journal article" date="2020" name="ISME J.">
        <title>Uncovering the hidden diversity of litter-decomposition mechanisms in mushroom-forming fungi.</title>
        <authorList>
            <person name="Floudas D."/>
            <person name="Bentzer J."/>
            <person name="Ahren D."/>
            <person name="Johansson T."/>
            <person name="Persson P."/>
            <person name="Tunlid A."/>
        </authorList>
    </citation>
    <scope>NUCLEOTIDE SEQUENCE [LARGE SCALE GENOMIC DNA]</scope>
    <source>
        <strain evidence="4 5">CBS 146.42</strain>
    </source>
</reference>
<dbReference type="InterPro" id="IPR002048">
    <property type="entry name" value="EF_hand_dom"/>
</dbReference>
<comment type="similarity">
    <text evidence="1">Belongs to the caleosin family.</text>
</comment>
<dbReference type="EMBL" id="JAACJO010000007">
    <property type="protein sequence ID" value="KAF5356092.1"/>
    <property type="molecule type" value="Genomic_DNA"/>
</dbReference>
<organism evidence="4 5">
    <name type="scientific">Leucocoprinus leucothites</name>
    <dbReference type="NCBI Taxonomy" id="201217"/>
    <lineage>
        <taxon>Eukaryota</taxon>
        <taxon>Fungi</taxon>
        <taxon>Dikarya</taxon>
        <taxon>Basidiomycota</taxon>
        <taxon>Agaricomycotina</taxon>
        <taxon>Agaricomycetes</taxon>
        <taxon>Agaricomycetidae</taxon>
        <taxon>Agaricales</taxon>
        <taxon>Agaricineae</taxon>
        <taxon>Agaricaceae</taxon>
        <taxon>Leucocoprinus</taxon>
    </lineage>
</organism>
<evidence type="ECO:0000259" key="3">
    <source>
        <dbReference type="PROSITE" id="PS50222"/>
    </source>
</evidence>
<dbReference type="OrthoDB" id="640742at2759"/>
<protein>
    <recommendedName>
        <fullName evidence="3">EF-hand domain-containing protein</fullName>
    </recommendedName>
</protein>
<keyword evidence="5" id="KW-1185">Reference proteome</keyword>
<dbReference type="Pfam" id="PF05042">
    <property type="entry name" value="Caleosin"/>
    <property type="match status" value="1"/>
</dbReference>
<feature type="transmembrane region" description="Helical" evidence="2">
    <location>
        <begin position="178"/>
        <end position="195"/>
    </location>
</feature>
<dbReference type="InterPro" id="IPR007736">
    <property type="entry name" value="Caleosin-related"/>
</dbReference>
<sequence>MHKTNDPPSIVSSHQFNLASFPYIFVTTMVVPADASKDAPGTGWSKDTKKEKNSELQEHVAFFDKDRDGIIWPTDTLYGLRDLGFGYFWTIVGTLTIHLTFSWITWGSIPPDPYFRLKVNRIHKAKHGSDTEVYTGTGEFDPDRFEYMWYMYTEKPHTHITINETMRMVRGDLNPFDPFGWFCATFEWIPLFILLDPADGKMAKDDVKAVYDGSLFWRIAEQNQQRKNLGAKNGKRD</sequence>
<dbReference type="AlphaFoldDB" id="A0A8H5DBQ1"/>
<dbReference type="PANTHER" id="PTHR31495:SF0">
    <property type="entry name" value="BINDING PROTEIN CALEOSIN, PUTATIVE (AFU_ORTHOLOGUE AFUA_5G13750)-RELATED"/>
    <property type="match status" value="1"/>
</dbReference>
<feature type="domain" description="EF-hand" evidence="3">
    <location>
        <begin position="51"/>
        <end position="86"/>
    </location>
</feature>
<proteinExistence type="inferred from homology"/>
<gene>
    <name evidence="4" type="ORF">D9756_004388</name>
</gene>
<keyword evidence="2" id="KW-0472">Membrane</keyword>
<name>A0A8H5DBQ1_9AGAR</name>
<keyword evidence="2" id="KW-0812">Transmembrane</keyword>
<dbReference type="GO" id="GO:0005509">
    <property type="term" value="F:calcium ion binding"/>
    <property type="evidence" value="ECO:0007669"/>
    <property type="project" value="InterPro"/>
</dbReference>
<keyword evidence="2" id="KW-1133">Transmembrane helix</keyword>
<evidence type="ECO:0000256" key="2">
    <source>
        <dbReference type="SAM" id="Phobius"/>
    </source>
</evidence>
<feature type="transmembrane region" description="Helical" evidence="2">
    <location>
        <begin position="87"/>
        <end position="106"/>
    </location>
</feature>
<evidence type="ECO:0000313" key="5">
    <source>
        <dbReference type="Proteomes" id="UP000559027"/>
    </source>
</evidence>
<dbReference type="GO" id="GO:0004497">
    <property type="term" value="F:monooxygenase activity"/>
    <property type="evidence" value="ECO:0007669"/>
    <property type="project" value="TreeGrafter"/>
</dbReference>